<dbReference type="EMBL" id="CP074371">
    <property type="protein sequence ID" value="QVI18722.1"/>
    <property type="molecule type" value="Genomic_DNA"/>
</dbReference>
<reference evidence="6 7" key="1">
    <citation type="submission" date="2021-04" db="EMBL/GenBank/DDBJ databases">
        <title>Nocardia tengchongensis.</title>
        <authorList>
            <person name="Zhuang k."/>
            <person name="Ran Y."/>
            <person name="Li W."/>
        </authorList>
    </citation>
    <scope>NUCLEOTIDE SEQUENCE [LARGE SCALE GENOMIC DNA]</scope>
    <source>
        <strain evidence="6 7">CFH S0057</strain>
    </source>
</reference>
<evidence type="ECO:0000259" key="5">
    <source>
        <dbReference type="PROSITE" id="PS50977"/>
    </source>
</evidence>
<dbReference type="InterPro" id="IPR001647">
    <property type="entry name" value="HTH_TetR"/>
</dbReference>
<dbReference type="PROSITE" id="PS01081">
    <property type="entry name" value="HTH_TETR_1"/>
    <property type="match status" value="1"/>
</dbReference>
<dbReference type="InterPro" id="IPR041347">
    <property type="entry name" value="MftR_C"/>
</dbReference>
<dbReference type="InterPro" id="IPR050109">
    <property type="entry name" value="HTH-type_TetR-like_transc_reg"/>
</dbReference>
<dbReference type="PANTHER" id="PTHR30055:SF238">
    <property type="entry name" value="MYCOFACTOCIN BIOSYNTHESIS TRANSCRIPTIONAL REGULATOR MFTR-RELATED"/>
    <property type="match status" value="1"/>
</dbReference>
<organism evidence="6 7">
    <name type="scientific">Nocardia tengchongensis</name>
    <dbReference type="NCBI Taxonomy" id="2055889"/>
    <lineage>
        <taxon>Bacteria</taxon>
        <taxon>Bacillati</taxon>
        <taxon>Actinomycetota</taxon>
        <taxon>Actinomycetes</taxon>
        <taxon>Mycobacteriales</taxon>
        <taxon>Nocardiaceae</taxon>
        <taxon>Nocardia</taxon>
    </lineage>
</organism>
<dbReference type="Pfam" id="PF00440">
    <property type="entry name" value="TetR_N"/>
    <property type="match status" value="1"/>
</dbReference>
<protein>
    <submittedName>
        <fullName evidence="6">TetR family transcriptional regulator</fullName>
    </submittedName>
</protein>
<keyword evidence="3" id="KW-0804">Transcription</keyword>
<name>A0ABX8CFH7_9NOCA</name>
<dbReference type="Gene3D" id="1.10.10.60">
    <property type="entry name" value="Homeodomain-like"/>
    <property type="match status" value="1"/>
</dbReference>
<dbReference type="InterPro" id="IPR023772">
    <property type="entry name" value="DNA-bd_HTH_TetR-type_CS"/>
</dbReference>
<dbReference type="Pfam" id="PF17754">
    <property type="entry name" value="TetR_C_14"/>
    <property type="match status" value="1"/>
</dbReference>
<evidence type="ECO:0000256" key="1">
    <source>
        <dbReference type="ARBA" id="ARBA00023015"/>
    </source>
</evidence>
<evidence type="ECO:0000256" key="4">
    <source>
        <dbReference type="PROSITE-ProRule" id="PRU00335"/>
    </source>
</evidence>
<dbReference type="InterPro" id="IPR009057">
    <property type="entry name" value="Homeodomain-like_sf"/>
</dbReference>
<evidence type="ECO:0000313" key="7">
    <source>
        <dbReference type="Proteomes" id="UP000683310"/>
    </source>
</evidence>
<feature type="DNA-binding region" description="H-T-H motif" evidence="4">
    <location>
        <begin position="36"/>
        <end position="55"/>
    </location>
</feature>
<proteinExistence type="predicted"/>
<feature type="domain" description="HTH tetR-type" evidence="5">
    <location>
        <begin position="13"/>
        <end position="73"/>
    </location>
</feature>
<dbReference type="PANTHER" id="PTHR30055">
    <property type="entry name" value="HTH-TYPE TRANSCRIPTIONAL REGULATOR RUTR"/>
    <property type="match status" value="1"/>
</dbReference>
<evidence type="ECO:0000256" key="2">
    <source>
        <dbReference type="ARBA" id="ARBA00023125"/>
    </source>
</evidence>
<sequence>MTAAIGMREREKARVRRDLIDAALLLFERRGFEQTTVQEIADAAQVSRRTFHRHFPAKTAVIFSHEEDVMSYLLAALNRRPPHEAVFVALRAALRDFLLDDAEREARRRQADTARRARLVLIANPQLRQENFTGAFGRRDALARSFARRAGLSEDDLRAKLAAATCFAAFGVGLDHWVTSPDPSLTGLYEILDRTVAAVQNGLEIPAATAGIGA</sequence>
<dbReference type="Proteomes" id="UP000683310">
    <property type="component" value="Chromosome"/>
</dbReference>
<accession>A0ABX8CFH7</accession>
<keyword evidence="1" id="KW-0805">Transcription regulation</keyword>
<keyword evidence="2 4" id="KW-0238">DNA-binding</keyword>
<gene>
    <name evidence="6" type="ORF">KHQ06_19455</name>
</gene>
<evidence type="ECO:0000256" key="3">
    <source>
        <dbReference type="ARBA" id="ARBA00023163"/>
    </source>
</evidence>
<dbReference type="Gene3D" id="1.10.357.10">
    <property type="entry name" value="Tetracycline Repressor, domain 2"/>
    <property type="match status" value="1"/>
</dbReference>
<keyword evidence="7" id="KW-1185">Reference proteome</keyword>
<evidence type="ECO:0000313" key="6">
    <source>
        <dbReference type="EMBL" id="QVI18722.1"/>
    </source>
</evidence>
<dbReference type="PRINTS" id="PR00455">
    <property type="entry name" value="HTHTETR"/>
</dbReference>
<dbReference type="SUPFAM" id="SSF46689">
    <property type="entry name" value="Homeodomain-like"/>
    <property type="match status" value="1"/>
</dbReference>
<dbReference type="PROSITE" id="PS50977">
    <property type="entry name" value="HTH_TETR_2"/>
    <property type="match status" value="1"/>
</dbReference>